<evidence type="ECO:0000313" key="1">
    <source>
        <dbReference type="EMBL" id="CAK5038674.1"/>
    </source>
</evidence>
<sequence length="74" mass="8475">MESLKIIFLLAFVLMIGGLVFAQLETQLEGGSGERMEAVEVAEEDMEYMAEEEEVIMDGIKYAEQFKYLYKNVL</sequence>
<dbReference type="EMBL" id="CAVMJV010000009">
    <property type="protein sequence ID" value="CAK5038674.1"/>
    <property type="molecule type" value="Genomic_DNA"/>
</dbReference>
<evidence type="ECO:0000313" key="2">
    <source>
        <dbReference type="Proteomes" id="UP001497535"/>
    </source>
</evidence>
<comment type="caution">
    <text evidence="1">The sequence shown here is derived from an EMBL/GenBank/DDBJ whole genome shotgun (WGS) entry which is preliminary data.</text>
</comment>
<organism evidence="1 2">
    <name type="scientific">Meloidogyne enterolobii</name>
    <name type="common">Root-knot nematode worm</name>
    <name type="synonym">Meloidogyne mayaguensis</name>
    <dbReference type="NCBI Taxonomy" id="390850"/>
    <lineage>
        <taxon>Eukaryota</taxon>
        <taxon>Metazoa</taxon>
        <taxon>Ecdysozoa</taxon>
        <taxon>Nematoda</taxon>
        <taxon>Chromadorea</taxon>
        <taxon>Rhabditida</taxon>
        <taxon>Tylenchina</taxon>
        <taxon>Tylenchomorpha</taxon>
        <taxon>Tylenchoidea</taxon>
        <taxon>Meloidogynidae</taxon>
        <taxon>Meloidogyninae</taxon>
        <taxon>Meloidogyne</taxon>
    </lineage>
</organism>
<dbReference type="Proteomes" id="UP001497535">
    <property type="component" value="Unassembled WGS sequence"/>
</dbReference>
<reference evidence="1" key="1">
    <citation type="submission" date="2023-11" db="EMBL/GenBank/DDBJ databases">
        <authorList>
            <person name="Poullet M."/>
        </authorList>
    </citation>
    <scope>NUCLEOTIDE SEQUENCE</scope>
    <source>
        <strain evidence="1">E1834</strain>
    </source>
</reference>
<proteinExistence type="predicted"/>
<name>A0ACB0Y9W6_MELEN</name>
<protein>
    <submittedName>
        <fullName evidence="1">Uncharacterized protein</fullName>
    </submittedName>
</protein>
<gene>
    <name evidence="1" type="ORF">MENTE1834_LOCUS9695</name>
</gene>
<accession>A0ACB0Y9W6</accession>
<keyword evidence="2" id="KW-1185">Reference proteome</keyword>